<proteinExistence type="predicted"/>
<feature type="compositionally biased region" description="Polar residues" evidence="1">
    <location>
        <begin position="230"/>
        <end position="241"/>
    </location>
</feature>
<feature type="compositionally biased region" description="Basic and acidic residues" evidence="1">
    <location>
        <begin position="275"/>
        <end position="294"/>
    </location>
</feature>
<reference evidence="2 3" key="1">
    <citation type="submission" date="2023-02" db="EMBL/GenBank/DDBJ databases">
        <title>LHISI_Scaffold_Assembly.</title>
        <authorList>
            <person name="Stuart O.P."/>
            <person name="Cleave R."/>
            <person name="Magrath M.J.L."/>
            <person name="Mikheyev A.S."/>
        </authorList>
    </citation>
    <scope>NUCLEOTIDE SEQUENCE [LARGE SCALE GENOMIC DNA]</scope>
    <source>
        <strain evidence="2">Daus_M_001</strain>
        <tissue evidence="2">Leg muscle</tissue>
    </source>
</reference>
<accession>A0ABQ9HNU0</accession>
<gene>
    <name evidence="2" type="ORF">PR048_012255</name>
</gene>
<name>A0ABQ9HNU0_9NEOP</name>
<feature type="region of interest" description="Disordered" evidence="1">
    <location>
        <begin position="195"/>
        <end position="294"/>
    </location>
</feature>
<protein>
    <submittedName>
        <fullName evidence="2">Uncharacterized protein</fullName>
    </submittedName>
</protein>
<sequence length="542" mass="59811">MKKLTILRNSKMRVAIASSSHATSRGDTKTKIQSVQTQKALDTSAANTLMTFLPDTTQLYEPSMTFHGIAARVLTIHQGEPDVIPGGVTEEFSHTENVVDAAVCHEVFTGSSPADGSGTDASDFIRFLLQLLLLKKNILFSGDGDIMRRLLKLTLAIALCCPLVPKLSISCGKNIEIINLANGILPDATLPNGELPNGDFPNSGSPNGVLPNGVLPKRHGAESEDPLNDIVTSTDEYNPVTSSSSSESDVYKGTQKTTSNKKRNKRKCRTQSGGTKEKLQNTKRRCSEERKDDNSKWKKNVRIMKCVHGEHYIGTFSVERPGRPLLLVPCEDALMGSSLAKCKDGISESDRQGKHTLIICFRIKMITVSDSTFWDIVASNPIIGDRRGQERELEMACQECNKDKLSANDNEHILAFTFDLQAVLNAPKGPCGQIFYLQKLEVHNLTVYNLANQNGVCICGMNLKKIQLKRTAGWPLTTQGVRKAYNMTFSISAPKYKDLCTMCEKLVIPREHHAYYCVLKSDEGVCDALPEPHNDESEEEFT</sequence>
<dbReference type="Proteomes" id="UP001159363">
    <property type="component" value="Chromosome X"/>
</dbReference>
<comment type="caution">
    <text evidence="2">The sequence shown here is derived from an EMBL/GenBank/DDBJ whole genome shotgun (WGS) entry which is preliminary data.</text>
</comment>
<evidence type="ECO:0000313" key="3">
    <source>
        <dbReference type="Proteomes" id="UP001159363"/>
    </source>
</evidence>
<feature type="compositionally biased region" description="Basic residues" evidence="1">
    <location>
        <begin position="259"/>
        <end position="269"/>
    </location>
</feature>
<keyword evidence="3" id="KW-1185">Reference proteome</keyword>
<dbReference type="EMBL" id="JARBHB010000004">
    <property type="protein sequence ID" value="KAJ8886049.1"/>
    <property type="molecule type" value="Genomic_DNA"/>
</dbReference>
<evidence type="ECO:0000313" key="2">
    <source>
        <dbReference type="EMBL" id="KAJ8886049.1"/>
    </source>
</evidence>
<evidence type="ECO:0000256" key="1">
    <source>
        <dbReference type="SAM" id="MobiDB-lite"/>
    </source>
</evidence>
<organism evidence="2 3">
    <name type="scientific">Dryococelus australis</name>
    <dbReference type="NCBI Taxonomy" id="614101"/>
    <lineage>
        <taxon>Eukaryota</taxon>
        <taxon>Metazoa</taxon>
        <taxon>Ecdysozoa</taxon>
        <taxon>Arthropoda</taxon>
        <taxon>Hexapoda</taxon>
        <taxon>Insecta</taxon>
        <taxon>Pterygota</taxon>
        <taxon>Neoptera</taxon>
        <taxon>Polyneoptera</taxon>
        <taxon>Phasmatodea</taxon>
        <taxon>Verophasmatodea</taxon>
        <taxon>Anareolatae</taxon>
        <taxon>Phasmatidae</taxon>
        <taxon>Eurycanthinae</taxon>
        <taxon>Dryococelus</taxon>
    </lineage>
</organism>